<dbReference type="PANTHER" id="PTHR43391">
    <property type="entry name" value="RETINOL DEHYDROGENASE-RELATED"/>
    <property type="match status" value="1"/>
</dbReference>
<gene>
    <name evidence="5" type="ORF">PSNMU_V1.4_AUG-EV-PASAV3_0063060</name>
</gene>
<evidence type="ECO:0000313" key="6">
    <source>
        <dbReference type="Proteomes" id="UP000291116"/>
    </source>
</evidence>
<dbReference type="Proteomes" id="UP000291116">
    <property type="component" value="Unassembled WGS sequence"/>
</dbReference>
<feature type="compositionally biased region" description="Polar residues" evidence="4">
    <location>
        <begin position="79"/>
        <end position="89"/>
    </location>
</feature>
<name>A0A448ZC93_9STRA</name>
<dbReference type="AlphaFoldDB" id="A0A448ZC93"/>
<dbReference type="Pfam" id="PF00106">
    <property type="entry name" value="adh_short"/>
    <property type="match status" value="1"/>
</dbReference>
<evidence type="ECO:0000256" key="1">
    <source>
        <dbReference type="ARBA" id="ARBA00006484"/>
    </source>
</evidence>
<feature type="compositionally biased region" description="Low complexity" evidence="4">
    <location>
        <begin position="338"/>
        <end position="352"/>
    </location>
</feature>
<feature type="compositionally biased region" description="Basic and acidic residues" evidence="4">
    <location>
        <begin position="367"/>
        <end position="377"/>
    </location>
</feature>
<feature type="compositionally biased region" description="Basic and acidic residues" evidence="4">
    <location>
        <begin position="530"/>
        <end position="542"/>
    </location>
</feature>
<evidence type="ECO:0000256" key="3">
    <source>
        <dbReference type="ARBA" id="ARBA00023002"/>
    </source>
</evidence>
<evidence type="ECO:0000313" key="5">
    <source>
        <dbReference type="EMBL" id="VEU39663.1"/>
    </source>
</evidence>
<evidence type="ECO:0000256" key="4">
    <source>
        <dbReference type="SAM" id="MobiDB-lite"/>
    </source>
</evidence>
<feature type="compositionally biased region" description="Acidic residues" evidence="4">
    <location>
        <begin position="194"/>
        <end position="204"/>
    </location>
</feature>
<feature type="compositionally biased region" description="Low complexity" evidence="4">
    <location>
        <begin position="282"/>
        <end position="316"/>
    </location>
</feature>
<feature type="compositionally biased region" description="Basic residues" evidence="4">
    <location>
        <begin position="1"/>
        <end position="11"/>
    </location>
</feature>
<evidence type="ECO:0000256" key="2">
    <source>
        <dbReference type="ARBA" id="ARBA00022857"/>
    </source>
</evidence>
<dbReference type="Gene3D" id="3.40.50.720">
    <property type="entry name" value="NAD(P)-binding Rossmann-like Domain"/>
    <property type="match status" value="1"/>
</dbReference>
<dbReference type="EMBL" id="CAACVS010000227">
    <property type="protein sequence ID" value="VEU39663.1"/>
    <property type="molecule type" value="Genomic_DNA"/>
</dbReference>
<dbReference type="SUPFAM" id="SSF51735">
    <property type="entry name" value="NAD(P)-binding Rossmann-fold domains"/>
    <property type="match status" value="1"/>
</dbReference>
<feature type="compositionally biased region" description="Low complexity" evidence="4">
    <location>
        <begin position="444"/>
        <end position="461"/>
    </location>
</feature>
<feature type="region of interest" description="Disordered" evidence="4">
    <location>
        <begin position="173"/>
        <end position="387"/>
    </location>
</feature>
<dbReference type="GO" id="GO:0005829">
    <property type="term" value="C:cytosol"/>
    <property type="evidence" value="ECO:0007669"/>
    <property type="project" value="TreeGrafter"/>
</dbReference>
<dbReference type="PANTHER" id="PTHR43391:SF14">
    <property type="entry name" value="DEHYDROGENASE_REDUCTASE SDR FAMILY PROTEIN 7-LIKE"/>
    <property type="match status" value="1"/>
</dbReference>
<comment type="similarity">
    <text evidence="1">Belongs to the short-chain dehydrogenases/reductases (SDR) family.</text>
</comment>
<feature type="compositionally biased region" description="Polar residues" evidence="4">
    <location>
        <begin position="44"/>
        <end position="54"/>
    </location>
</feature>
<accession>A0A448ZC93</accession>
<keyword evidence="3" id="KW-0560">Oxidoreductase</keyword>
<sequence length="892" mass="100234">MITKKFTRGSLKRASSSGISLANDSEDPSKAEIIQLKTARARSKSMQNRNAMNQQHRRHRSLSRDPQSRQPSADIGGQTIRNYSHPNDTYNQAFNEAELQTAMSSLTEPTWAPSDLGRSDVKPTHHRQNQQMQRSRTGNYNNVRYTSRPQYKKKLNRATVTISTGKDQKETKILLLDNNDTRKSQEGIEASPIDPDEERNDEADDKTTTTGLDHLPTKPKAIRSSDLRDGVSSRDDAPSTPKHDASSSRARSKTRRAGDQSSVSKTRGRSGRPSSDRKSLRRSSSVASRRSAHSTRTGSTAPTVPTSSTASSQSRISRTKSKIRGVSTRKKVNDNKSKSSTSRSSSVPPTMSDSKRKQRTLSVPPLDQKKSDRKNDNNEFMDAILDTSEIVEDPAVMSVRSKSQFHPPSFRSLVESPFDCRPTPSSAVEAARMSLRPRLRRSSSNRSVSSIQSESIISMMSTASRRQTEISGGNLQESHRSPQIIPASPSNSRYGSRSHKLAKDVHSKRIHERRQKKREEHEKERKRRQQKNEEKKQRKEARASALTNETDTEEPQYTTINTLLYDFLVFNLLLVLSFPQYLVSFLWSRTFSKQWSARRKTVVVTGARSPLAAETARQYAAQGANLILISHSSTSVEDDLDWLVEECHQLGSSNVRSYSADLSKADSAEQTLQQAAEDFNETFDVVILNGENKSHGCLFEEIIDVHEIEDMVKGNTIGCLTTLHYALKHIPKTSDSRIVILSSTSGLIASPYKSVYGATQHALKGFCDSIRMELNSNYTERRAPKICYASFPELIGKNIHHQNCNIHISRMGAENPPMKTHSWAAIPLQKAVHDLLEAVALGERDYGSPRHVKAWRCFQAIAPRWADFSILRHVQKTQCRSVEKDINEKQRK</sequence>
<reference evidence="5 6" key="1">
    <citation type="submission" date="2019-01" db="EMBL/GenBank/DDBJ databases">
        <authorList>
            <person name="Ferrante I. M."/>
        </authorList>
    </citation>
    <scope>NUCLEOTIDE SEQUENCE [LARGE SCALE GENOMIC DNA]</scope>
    <source>
        <strain evidence="5 6">B856</strain>
    </source>
</reference>
<proteinExistence type="inferred from homology"/>
<dbReference type="OrthoDB" id="49269at2759"/>
<protein>
    <submittedName>
        <fullName evidence="5">Uncharacterized protein</fullName>
    </submittedName>
</protein>
<feature type="region of interest" description="Disordered" evidence="4">
    <location>
        <begin position="108"/>
        <end position="143"/>
    </location>
</feature>
<keyword evidence="2" id="KW-0521">NADP</keyword>
<feature type="compositionally biased region" description="Basic residues" evidence="4">
    <location>
        <begin position="317"/>
        <end position="330"/>
    </location>
</feature>
<feature type="region of interest" description="Disordered" evidence="4">
    <location>
        <begin position="1"/>
        <end position="89"/>
    </location>
</feature>
<feature type="compositionally biased region" description="Basic and acidic residues" evidence="4">
    <location>
        <begin position="223"/>
        <end position="246"/>
    </location>
</feature>
<feature type="compositionally biased region" description="Polar residues" evidence="4">
    <location>
        <begin position="462"/>
        <end position="476"/>
    </location>
</feature>
<dbReference type="InterPro" id="IPR002347">
    <property type="entry name" value="SDR_fam"/>
</dbReference>
<organism evidence="5 6">
    <name type="scientific">Pseudo-nitzschia multistriata</name>
    <dbReference type="NCBI Taxonomy" id="183589"/>
    <lineage>
        <taxon>Eukaryota</taxon>
        <taxon>Sar</taxon>
        <taxon>Stramenopiles</taxon>
        <taxon>Ochrophyta</taxon>
        <taxon>Bacillariophyta</taxon>
        <taxon>Bacillariophyceae</taxon>
        <taxon>Bacillariophycidae</taxon>
        <taxon>Bacillariales</taxon>
        <taxon>Bacillariaceae</taxon>
        <taxon>Pseudo-nitzschia</taxon>
    </lineage>
</organism>
<feature type="compositionally biased region" description="Polar residues" evidence="4">
    <location>
        <begin position="129"/>
        <end position="143"/>
    </location>
</feature>
<feature type="compositionally biased region" description="Polar residues" evidence="4">
    <location>
        <begin position="13"/>
        <end position="23"/>
    </location>
</feature>
<dbReference type="InterPro" id="IPR036291">
    <property type="entry name" value="NAD(P)-bd_dom_sf"/>
</dbReference>
<dbReference type="GO" id="GO:0016491">
    <property type="term" value="F:oxidoreductase activity"/>
    <property type="evidence" value="ECO:0007669"/>
    <property type="project" value="UniProtKB-KW"/>
</dbReference>
<keyword evidence="6" id="KW-1185">Reference proteome</keyword>
<feature type="region of interest" description="Disordered" evidence="4">
    <location>
        <begin position="400"/>
        <end position="553"/>
    </location>
</feature>